<feature type="region of interest" description="Disordered" evidence="1">
    <location>
        <begin position="1"/>
        <end position="20"/>
    </location>
</feature>
<evidence type="ECO:0000256" key="1">
    <source>
        <dbReference type="SAM" id="MobiDB-lite"/>
    </source>
</evidence>
<dbReference type="EMBL" id="VSWC01000131">
    <property type="protein sequence ID" value="KAA1080676.1"/>
    <property type="molecule type" value="Genomic_DNA"/>
</dbReference>
<comment type="caution">
    <text evidence="3">The sequence shown here is derived from an EMBL/GenBank/DDBJ whole genome shotgun (WGS) entry which is preliminary data.</text>
</comment>
<name>A0A5B0NU40_PUCGR</name>
<reference evidence="4 5" key="1">
    <citation type="submission" date="2019-05" db="EMBL/GenBank/DDBJ databases">
        <title>Emergence of the Ug99 lineage of the wheat stem rust pathogen through somatic hybridization.</title>
        <authorList>
            <person name="Li F."/>
            <person name="Upadhyaya N.M."/>
            <person name="Sperschneider J."/>
            <person name="Matny O."/>
            <person name="Nguyen-Phuc H."/>
            <person name="Mago R."/>
            <person name="Raley C."/>
            <person name="Miller M.E."/>
            <person name="Silverstein K.A.T."/>
            <person name="Henningsen E."/>
            <person name="Hirsch C.D."/>
            <person name="Visser B."/>
            <person name="Pretorius Z.A."/>
            <person name="Steffenson B.J."/>
            <person name="Schwessinger B."/>
            <person name="Dodds P.N."/>
            <person name="Figueroa M."/>
        </authorList>
    </citation>
    <scope>NUCLEOTIDE SEQUENCE [LARGE SCALE GENOMIC DNA]</scope>
    <source>
        <strain evidence="2">21-0</strain>
        <strain evidence="3 5">Ug99</strain>
    </source>
</reference>
<dbReference type="EMBL" id="VDEP01000378">
    <property type="protein sequence ID" value="KAA1092034.1"/>
    <property type="molecule type" value="Genomic_DNA"/>
</dbReference>
<sequence>MLGHRTGYLDAREPPLGSNLPRRATLTLARTTGLQSPRTLRQPTVPIVKMWKPPSMLDLEIPTSRNPIQRYLTTWTTT</sequence>
<dbReference type="Proteomes" id="UP000325313">
    <property type="component" value="Unassembled WGS sequence"/>
</dbReference>
<keyword evidence="4" id="KW-1185">Reference proteome</keyword>
<accession>A0A5B0NU40</accession>
<gene>
    <name evidence="2" type="ORF">PGT21_016949</name>
    <name evidence="3" type="ORF">PGTUg99_002166</name>
</gene>
<proteinExistence type="predicted"/>
<evidence type="ECO:0000313" key="4">
    <source>
        <dbReference type="Proteomes" id="UP000324748"/>
    </source>
</evidence>
<protein>
    <submittedName>
        <fullName evidence="3">Uncharacterized protein</fullName>
    </submittedName>
</protein>
<organism evidence="3 5">
    <name type="scientific">Puccinia graminis f. sp. tritici</name>
    <dbReference type="NCBI Taxonomy" id="56615"/>
    <lineage>
        <taxon>Eukaryota</taxon>
        <taxon>Fungi</taxon>
        <taxon>Dikarya</taxon>
        <taxon>Basidiomycota</taxon>
        <taxon>Pucciniomycotina</taxon>
        <taxon>Pucciniomycetes</taxon>
        <taxon>Pucciniales</taxon>
        <taxon>Pucciniaceae</taxon>
        <taxon>Puccinia</taxon>
    </lineage>
</organism>
<dbReference type="AlphaFoldDB" id="A0A5B0NU40"/>
<evidence type="ECO:0000313" key="2">
    <source>
        <dbReference type="EMBL" id="KAA1080676.1"/>
    </source>
</evidence>
<evidence type="ECO:0000313" key="5">
    <source>
        <dbReference type="Proteomes" id="UP000325313"/>
    </source>
</evidence>
<dbReference type="Proteomes" id="UP000324748">
    <property type="component" value="Unassembled WGS sequence"/>
</dbReference>
<evidence type="ECO:0000313" key="3">
    <source>
        <dbReference type="EMBL" id="KAA1092034.1"/>
    </source>
</evidence>